<dbReference type="AlphaFoldDB" id="A0A6M3JNF9"/>
<proteinExistence type="predicted"/>
<name>A0A6M3JNF9_9ZZZZ</name>
<protein>
    <submittedName>
        <fullName evidence="1">Uncharacterized protein</fullName>
    </submittedName>
</protein>
<reference evidence="1" key="1">
    <citation type="submission" date="2020-03" db="EMBL/GenBank/DDBJ databases">
        <title>The deep terrestrial virosphere.</title>
        <authorList>
            <person name="Holmfeldt K."/>
            <person name="Nilsson E."/>
            <person name="Simone D."/>
            <person name="Lopez-Fernandez M."/>
            <person name="Wu X."/>
            <person name="de Brujin I."/>
            <person name="Lundin D."/>
            <person name="Andersson A."/>
            <person name="Bertilsson S."/>
            <person name="Dopson M."/>
        </authorList>
    </citation>
    <scope>NUCLEOTIDE SEQUENCE</scope>
    <source>
        <strain evidence="1">MM415A03678</strain>
        <strain evidence="2">MM415B03450</strain>
    </source>
</reference>
<evidence type="ECO:0000313" key="1">
    <source>
        <dbReference type="EMBL" id="QJA70542.1"/>
    </source>
</evidence>
<organism evidence="1">
    <name type="scientific">viral metagenome</name>
    <dbReference type="NCBI Taxonomy" id="1070528"/>
    <lineage>
        <taxon>unclassified sequences</taxon>
        <taxon>metagenomes</taxon>
        <taxon>organismal metagenomes</taxon>
    </lineage>
</organism>
<accession>A0A6M3JNF9</accession>
<sequence>MSKKKVKPFDNDAGELLAIQAFNLGREYERIQRQLELSKQNGQIIKGAVNYQLMEIMAKKGVKYNEEGL</sequence>
<evidence type="ECO:0000313" key="2">
    <source>
        <dbReference type="EMBL" id="QJA91155.1"/>
    </source>
</evidence>
<dbReference type="EMBL" id="MT142965">
    <property type="protein sequence ID" value="QJA91155.1"/>
    <property type="molecule type" value="Genomic_DNA"/>
</dbReference>
<dbReference type="EMBL" id="MT141801">
    <property type="protein sequence ID" value="QJA70542.1"/>
    <property type="molecule type" value="Genomic_DNA"/>
</dbReference>
<gene>
    <name evidence="1" type="ORF">MM415A03678_0009</name>
    <name evidence="2" type="ORF">MM415B03450_0015</name>
</gene>